<accession>A0A8J6GWK3</accession>
<keyword evidence="1" id="KW-0812">Transmembrane</keyword>
<evidence type="ECO:0000313" key="2">
    <source>
        <dbReference type="EMBL" id="KAH0518339.1"/>
    </source>
</evidence>
<dbReference type="AlphaFoldDB" id="A0A8J6GWK3"/>
<dbReference type="InterPro" id="IPR005996">
    <property type="entry name" value="Ribosomal_uL30_bac-type"/>
</dbReference>
<organism evidence="2 3">
    <name type="scientific">Microtus ochrogaster</name>
    <name type="common">Prairie vole</name>
    <dbReference type="NCBI Taxonomy" id="79684"/>
    <lineage>
        <taxon>Eukaryota</taxon>
        <taxon>Metazoa</taxon>
        <taxon>Chordata</taxon>
        <taxon>Craniata</taxon>
        <taxon>Vertebrata</taxon>
        <taxon>Euteleostomi</taxon>
        <taxon>Mammalia</taxon>
        <taxon>Eutheria</taxon>
        <taxon>Euarchontoglires</taxon>
        <taxon>Glires</taxon>
        <taxon>Rodentia</taxon>
        <taxon>Myomorpha</taxon>
        <taxon>Muroidea</taxon>
        <taxon>Cricetidae</taxon>
        <taxon>Arvicolinae</taxon>
        <taxon>Microtus</taxon>
    </lineage>
</organism>
<evidence type="ECO:0000256" key="1">
    <source>
        <dbReference type="SAM" id="Phobius"/>
    </source>
</evidence>
<dbReference type="GO" id="GO:0015934">
    <property type="term" value="C:large ribosomal subunit"/>
    <property type="evidence" value="ECO:0007669"/>
    <property type="project" value="InterPro"/>
</dbReference>
<name>A0A8J6GWK3_MICOH</name>
<keyword evidence="1" id="KW-1133">Transmembrane helix</keyword>
<dbReference type="GO" id="GO:0006412">
    <property type="term" value="P:translation"/>
    <property type="evidence" value="ECO:0007669"/>
    <property type="project" value="InterPro"/>
</dbReference>
<proteinExistence type="predicted"/>
<evidence type="ECO:0000313" key="3">
    <source>
        <dbReference type="Proteomes" id="UP000710432"/>
    </source>
</evidence>
<dbReference type="Proteomes" id="UP000710432">
    <property type="component" value="Unassembled WGS sequence"/>
</dbReference>
<keyword evidence="2" id="KW-0687">Ribonucleoprotein</keyword>
<keyword evidence="2" id="KW-0689">Ribosomal protein</keyword>
<dbReference type="GO" id="GO:0005739">
    <property type="term" value="C:mitochondrion"/>
    <property type="evidence" value="ECO:0007669"/>
    <property type="project" value="TreeGrafter"/>
</dbReference>
<dbReference type="GO" id="GO:0003735">
    <property type="term" value="F:structural constituent of ribosome"/>
    <property type="evidence" value="ECO:0007669"/>
    <property type="project" value="InterPro"/>
</dbReference>
<protein>
    <submittedName>
        <fullName evidence="2">39S ribosomal protein L30, mitochondrial</fullName>
    </submittedName>
</protein>
<keyword evidence="1" id="KW-0472">Membrane</keyword>
<comment type="caution">
    <text evidence="2">The sequence shown here is derived from an EMBL/GenBank/DDBJ whole genome shotgun (WGS) entry which is preliminary data.</text>
</comment>
<gene>
    <name evidence="2" type="ORF">LTLLF_116490</name>
</gene>
<dbReference type="EMBL" id="JAATJU010011400">
    <property type="protein sequence ID" value="KAH0518339.1"/>
    <property type="molecule type" value="Genomic_DNA"/>
</dbReference>
<sequence>MRSNHLSLESTGTWKIDHQRHSLNYTNYRKRWVTLTVVVFISFAIYKALKGMAATLMGGVLPSVVHRPPSKLQTVTNGVVLLIGTDGIRHEFAKSRIPDKAFQLRPEDHNEYGGGPHRSQKLHIVIVRRGRERYNKNGRAHFPRIHKNIPSVNPKLEVVKQVTRTQPMTLPQGLPPGREHVCCLPQTHWGLTVP</sequence>
<dbReference type="PANTHER" id="PTHR15892">
    <property type="entry name" value="MITOCHONDRIAL RIBOSOMAL PROTEIN L30"/>
    <property type="match status" value="1"/>
</dbReference>
<feature type="transmembrane region" description="Helical" evidence="1">
    <location>
        <begin position="32"/>
        <end position="49"/>
    </location>
</feature>
<reference evidence="2" key="1">
    <citation type="submission" date="2020-03" db="EMBL/GenBank/DDBJ databases">
        <title>Studies in the Genomics of Life Span.</title>
        <authorList>
            <person name="Glass D."/>
        </authorList>
    </citation>
    <scope>NUCLEOTIDE SEQUENCE</scope>
    <source>
        <strain evidence="2">LTLLF</strain>
        <tissue evidence="2">Muscle</tissue>
    </source>
</reference>
<dbReference type="PANTHER" id="PTHR15892:SF2">
    <property type="entry name" value="LARGE RIBOSOMAL SUBUNIT PROTEIN UL30M"/>
    <property type="match status" value="1"/>
</dbReference>